<accession>A0AAD7G753</accession>
<dbReference type="AlphaFoldDB" id="A0AAD7G753"/>
<comment type="caution">
    <text evidence="1">The sequence shown here is derived from an EMBL/GenBank/DDBJ whole genome shotgun (WGS) entry which is preliminary data.</text>
</comment>
<dbReference type="EMBL" id="JARKIE010000242">
    <property type="protein sequence ID" value="KAJ7662372.1"/>
    <property type="molecule type" value="Genomic_DNA"/>
</dbReference>
<sequence length="180" mass="20282">MRECQHLMPPSSTNAETCYAPEGAQTWIILTLNTVFDDQAPHHDQRVNRKERYRTSCTQTLADWSNSELILPESTLSAQLRKFPRGHGECMSSQTCPDHVSGSRLSGLCAQRTTRMQQFRTLVQHTGTHRIAPLPPTEADPGLCRSRAQILIQLDTKWGSGGAARYFNSFERVNLDDPEI</sequence>
<reference evidence="1" key="1">
    <citation type="submission" date="2023-03" db="EMBL/GenBank/DDBJ databases">
        <title>Massive genome expansion in bonnet fungi (Mycena s.s.) driven by repeated elements and novel gene families across ecological guilds.</title>
        <authorList>
            <consortium name="Lawrence Berkeley National Laboratory"/>
            <person name="Harder C.B."/>
            <person name="Miyauchi S."/>
            <person name="Viragh M."/>
            <person name="Kuo A."/>
            <person name="Thoen E."/>
            <person name="Andreopoulos B."/>
            <person name="Lu D."/>
            <person name="Skrede I."/>
            <person name="Drula E."/>
            <person name="Henrissat B."/>
            <person name="Morin E."/>
            <person name="Kohler A."/>
            <person name="Barry K."/>
            <person name="LaButti K."/>
            <person name="Morin E."/>
            <person name="Salamov A."/>
            <person name="Lipzen A."/>
            <person name="Mereny Z."/>
            <person name="Hegedus B."/>
            <person name="Baldrian P."/>
            <person name="Stursova M."/>
            <person name="Weitz H."/>
            <person name="Taylor A."/>
            <person name="Grigoriev I.V."/>
            <person name="Nagy L.G."/>
            <person name="Martin F."/>
            <person name="Kauserud H."/>
        </authorList>
    </citation>
    <scope>NUCLEOTIDE SEQUENCE</scope>
    <source>
        <strain evidence="1">CBHHK067</strain>
    </source>
</reference>
<protein>
    <submittedName>
        <fullName evidence="1">Uncharacterized protein</fullName>
    </submittedName>
</protein>
<gene>
    <name evidence="1" type="ORF">B0H17DRAFT_1144380</name>
</gene>
<proteinExistence type="predicted"/>
<organism evidence="1 2">
    <name type="scientific">Mycena rosella</name>
    <name type="common">Pink bonnet</name>
    <name type="synonym">Agaricus rosellus</name>
    <dbReference type="NCBI Taxonomy" id="1033263"/>
    <lineage>
        <taxon>Eukaryota</taxon>
        <taxon>Fungi</taxon>
        <taxon>Dikarya</taxon>
        <taxon>Basidiomycota</taxon>
        <taxon>Agaricomycotina</taxon>
        <taxon>Agaricomycetes</taxon>
        <taxon>Agaricomycetidae</taxon>
        <taxon>Agaricales</taxon>
        <taxon>Marasmiineae</taxon>
        <taxon>Mycenaceae</taxon>
        <taxon>Mycena</taxon>
    </lineage>
</organism>
<evidence type="ECO:0000313" key="2">
    <source>
        <dbReference type="Proteomes" id="UP001221757"/>
    </source>
</evidence>
<keyword evidence="2" id="KW-1185">Reference proteome</keyword>
<evidence type="ECO:0000313" key="1">
    <source>
        <dbReference type="EMBL" id="KAJ7662372.1"/>
    </source>
</evidence>
<dbReference type="Proteomes" id="UP001221757">
    <property type="component" value="Unassembled WGS sequence"/>
</dbReference>
<name>A0AAD7G753_MYCRO</name>